<feature type="region of interest" description="Disordered" evidence="1">
    <location>
        <begin position="30"/>
        <end position="60"/>
    </location>
</feature>
<feature type="compositionally biased region" description="Basic and acidic residues" evidence="1">
    <location>
        <begin position="41"/>
        <end position="60"/>
    </location>
</feature>
<reference evidence="2 3" key="1">
    <citation type="journal article" date="2019" name="Nat. Plants">
        <title>Genome sequencing of Musa balbisiana reveals subgenome evolution and function divergence in polyploid bananas.</title>
        <authorList>
            <person name="Yao X."/>
        </authorList>
    </citation>
    <scope>NUCLEOTIDE SEQUENCE [LARGE SCALE GENOMIC DNA]</scope>
    <source>
        <strain evidence="3">cv. DH-PKW</strain>
        <tissue evidence="2">Leaves</tissue>
    </source>
</reference>
<name>A0A4S8IZ13_MUSBA</name>
<keyword evidence="3" id="KW-1185">Reference proteome</keyword>
<sequence>MNTHCTLLGFCHRKNLWPLQLRRRSSSHSVQYSTSASAAAPKDRRCIGGGENTRRARDRAARAPKRWIPAMAADLGFDLLLFDAVSTQMLSDVKFQKP</sequence>
<evidence type="ECO:0000256" key="1">
    <source>
        <dbReference type="SAM" id="MobiDB-lite"/>
    </source>
</evidence>
<comment type="caution">
    <text evidence="2">The sequence shown here is derived from an EMBL/GenBank/DDBJ whole genome shotgun (WGS) entry which is preliminary data.</text>
</comment>
<dbReference type="AlphaFoldDB" id="A0A4S8IZ13"/>
<accession>A0A4S8IZ13</accession>
<dbReference type="Proteomes" id="UP000317650">
    <property type="component" value="Chromosome 10"/>
</dbReference>
<proteinExistence type="predicted"/>
<evidence type="ECO:0000313" key="2">
    <source>
        <dbReference type="EMBL" id="THU54227.1"/>
    </source>
</evidence>
<protein>
    <submittedName>
        <fullName evidence="2">Uncharacterized protein</fullName>
    </submittedName>
</protein>
<dbReference type="EMBL" id="PYDT01000008">
    <property type="protein sequence ID" value="THU54227.1"/>
    <property type="molecule type" value="Genomic_DNA"/>
</dbReference>
<gene>
    <name evidence="2" type="ORF">C4D60_Mb10t22820</name>
</gene>
<organism evidence="2 3">
    <name type="scientific">Musa balbisiana</name>
    <name type="common">Banana</name>
    <dbReference type="NCBI Taxonomy" id="52838"/>
    <lineage>
        <taxon>Eukaryota</taxon>
        <taxon>Viridiplantae</taxon>
        <taxon>Streptophyta</taxon>
        <taxon>Embryophyta</taxon>
        <taxon>Tracheophyta</taxon>
        <taxon>Spermatophyta</taxon>
        <taxon>Magnoliopsida</taxon>
        <taxon>Liliopsida</taxon>
        <taxon>Zingiberales</taxon>
        <taxon>Musaceae</taxon>
        <taxon>Musa</taxon>
    </lineage>
</organism>
<evidence type="ECO:0000313" key="3">
    <source>
        <dbReference type="Proteomes" id="UP000317650"/>
    </source>
</evidence>